<keyword evidence="16" id="KW-0506">mRNA capping</keyword>
<dbReference type="PROSITE" id="PS50526">
    <property type="entry name" value="RDRP_SSRNA_NEG_NONSEG"/>
    <property type="match status" value="1"/>
</dbReference>
<dbReference type="Pfam" id="PF14318">
    <property type="entry name" value="Mononeg_mRNAcap"/>
    <property type="match status" value="1"/>
</dbReference>
<dbReference type="GO" id="GO:0044423">
    <property type="term" value="C:virion component"/>
    <property type="evidence" value="ECO:0007669"/>
    <property type="project" value="UniProtKB-KW"/>
</dbReference>
<reference evidence="29" key="2">
    <citation type="journal article" date="2021" name="Viruses">
        <title>Illuminating the Plant Rhabdovirus Landscape through Metatranscriptomics Data.</title>
        <authorList>
            <person name="Bejerman N."/>
            <person name="Dietzgen R.G."/>
            <person name="Debat H."/>
        </authorList>
    </citation>
    <scope>NUCLEOTIDE SEQUENCE</scope>
</reference>
<dbReference type="InterPro" id="IPR039736">
    <property type="entry name" value="L_poly_C"/>
</dbReference>
<evidence type="ECO:0000256" key="3">
    <source>
        <dbReference type="ARBA" id="ARBA00012494"/>
    </source>
</evidence>
<evidence type="ECO:0000256" key="23">
    <source>
        <dbReference type="ARBA" id="ARBA00031012"/>
    </source>
</evidence>
<comment type="catalytic activity">
    <reaction evidence="19">
        <text>a 5'-end triphospho-adenylyl-adenylyl-cytidylyl-adenosine in mRNA + GDP + H(+) = a 5'-end (5'-triphosphoguanosine)-adenylyl-adenylyl-cytidylyl-adenosine in mRNA + diphosphate</text>
        <dbReference type="Rhea" id="RHEA:65436"/>
        <dbReference type="Rhea" id="RHEA-COMP:16797"/>
        <dbReference type="Rhea" id="RHEA-COMP:16799"/>
        <dbReference type="ChEBI" id="CHEBI:15378"/>
        <dbReference type="ChEBI" id="CHEBI:33019"/>
        <dbReference type="ChEBI" id="CHEBI:58189"/>
        <dbReference type="ChEBI" id="CHEBI:156484"/>
        <dbReference type="ChEBI" id="CHEBI:156503"/>
        <dbReference type="EC" id="2.7.7.88"/>
    </reaction>
</comment>
<evidence type="ECO:0000256" key="24">
    <source>
        <dbReference type="ARBA" id="ARBA00047332"/>
    </source>
</evidence>
<dbReference type="GO" id="GO:0003968">
    <property type="term" value="F:RNA-directed RNA polymerase activity"/>
    <property type="evidence" value="ECO:0007669"/>
    <property type="project" value="UniProtKB-KW"/>
</dbReference>
<keyword evidence="6" id="KW-0489">Methyltransferase</keyword>
<evidence type="ECO:0000256" key="22">
    <source>
        <dbReference type="ARBA" id="ARBA00030436"/>
    </source>
</evidence>
<dbReference type="Proteomes" id="UP001161608">
    <property type="component" value="Segment"/>
</dbReference>
<name>A0A8D9PGZ2_9RHAB</name>
<evidence type="ECO:0000256" key="7">
    <source>
        <dbReference type="ARBA" id="ARBA00022664"/>
    </source>
</evidence>
<keyword evidence="15" id="KW-0693">Viral RNA replication</keyword>
<evidence type="ECO:0000256" key="12">
    <source>
        <dbReference type="ARBA" id="ARBA00022801"/>
    </source>
</evidence>
<accession>A0A8D9PGZ2</accession>
<keyword evidence="14" id="KW-0946">Virion</keyword>
<evidence type="ECO:0000313" key="29">
    <source>
        <dbReference type="EMBL" id="DAF42327.1"/>
    </source>
</evidence>
<comment type="subcellular location">
    <subcellularLocation>
        <location evidence="1">Host cytoplasm</location>
    </subcellularLocation>
    <subcellularLocation>
        <location evidence="2">Virion</location>
    </subcellularLocation>
</comment>
<dbReference type="InterPro" id="IPR014023">
    <property type="entry name" value="Mononeg_RNA_pol_cat"/>
</dbReference>
<comment type="catalytic activity">
    <reaction evidence="26">
        <text>GTP + H2O = GDP + phosphate + H(+)</text>
        <dbReference type="Rhea" id="RHEA:19669"/>
        <dbReference type="ChEBI" id="CHEBI:15377"/>
        <dbReference type="ChEBI" id="CHEBI:15378"/>
        <dbReference type="ChEBI" id="CHEBI:37565"/>
        <dbReference type="ChEBI" id="CHEBI:43474"/>
        <dbReference type="ChEBI" id="CHEBI:58189"/>
    </reaction>
</comment>
<evidence type="ECO:0000256" key="8">
    <source>
        <dbReference type="ARBA" id="ARBA00022679"/>
    </source>
</evidence>
<dbReference type="RefSeq" id="YP_010802287.1">
    <property type="nucleotide sequence ID" value="NC_076977.1"/>
</dbReference>
<dbReference type="EC" id="2.7.7.88" evidence="4"/>
<sequence length="2072" mass="238313">MSYFYGNCDDDGDVPIVTKTVLPDYHLRNPLKIPTWMDDPKWRLTKRQREDKDYISSYYPRANWGKPFSLNRRISPFIPDAPTENFGIALSDLKLRLLMDNDILPDGSRSPVEEIITSLSTVDCRYWNGMRFWNKVLLVLNSLSSERSPPAGVILSRGIGTVAMKHGAMIRICKTCILFVHKDLQEIYDGDWVRMASDIYTQRFLLLISGKIGREINSYHYPTEQVINKIFDWGDDVLEHKGNDGFKLLKAYEALVIGHLQTRGEGSLIDSRRFLHNTMSDLSNDDPEFFAYGKRLISLLEGIVSFHHISQVYGMHRVWGHPTVDNRKGMEKLMLIGRKNIIKDDGLSKDAGRMFKYLFAKEYQRKYGRFPKIREGSFTLLETKLADNDLSAVNRSSHLLDEWDRITFVKTFDLPESFNLSMIIADKAISPTRSELIRSIKQRNTVMDPDKRRGVKRWLEDTTLRPKIFLSEINEGIFDDDHKIIGLTPKERELNPTPRMFSLMGHQLRVYVVVTEQMLSDHILKMFPQITMTDSLLDLTKKMYATVKNQSSRVKRKNKSGNWVSRVICMSLDFEKWNGHMRKDMTLGVFSAIGSLFGLPELYNMTYDLFEQCYYYLADGSYVPRIESGELCIDEPFSFTGHKGGMEGLRQKGWTIYTVCCLEVILSKYDCTYKIMGMGDNQVLQITVYSKKMDLEGRVSPEGIDDMKKLIKTIFDDLVHSFTQAGLPLKPLETWMSEDLYLYGKVPMWKGVPLSLDMKKLMRTFPMSNEGVMILENALGTVSSNATAATQASPCVWTAYTVAILMSSLCLQDFGNYHPLLGDGSNRLSFQKNEWTLAMSSAEKHKYEIRGDGVKEEHLRILMQLIPKSLGGYNGVNIYEFMMRGFPDNASRDICYLTKILESPHILHWLKDCIQCWLTPIYMPGINYATLLEDVTALNLLSPRSPTSGIRQLVAKYMSSGVHITNDEFKDLMGSKYKNMSDYLSECLCEGAELHIRLLHDIYEATIFGYVDGILSKVVKTSTIQKLAINDSRGAVFNYIERDEINFHRFFRWRCVQLTTPFEDECPTDRCKRIRREGWRKELRGVNTPFPASFMIRSDCGDTGVCTCEDGYMSVHYPDGQLVNDMWNLDIGGNPPYLGSTTKEKVVIGAGGRIYSGEPLVRRPITLLKTINWFVPPDSHTAEIIKSCVRAVTDMDPEPYQGVSEGTAGSEVHRYRDSSTTHGALTSSNFLFSTRYHISTDNFVRYSKGSENTDIHYQALFCYILETSNMMISKSLREGNVIPRFDHFRQVCYECIHPIPEDFKDVESLKALDAIPKRIDNPYLFVTKDKIRVLERISPLSDLTEMFLDGEGYANMSGNDKMKWLQDVICDRIVSDIIGSTLSETSVSIGLLDVKSYERTMYLKMSPDYMIRRLIVQLWRAARWKSREVKGLVKLVTESDIQRTLTNILTSADDHSFMGIAMFYCWEETAQKVNVFPEMITPNTNPVSIGSACQAMRSNILSLSVNRRWHMGPRCNIITEDEKYSSVVYKMILSEWIERKTDCPECYISCDLMNGRNLEWEIKHAVCRNGHIFWDRMQRYPWVRSSVTVERLRKDGQSSVDVDPRSNLRVPRVSFGFHVELLRDSSMRMRASSRGYQVSASEHNYIPPKKLIKYSLMILKSLPTSSWYKCSDIYNLIRKDLDRQHVFCVGDGLGSSGSILAAMGAESVIVSTILNPDDAIPQTYVHNVCPLSMEYRADKINSKLMINKSNNITDTSWSKDWEADTGHCSVVVSDVEVTEFDASGRRQIIFEKLLTLKDWNCALIKDYLFSPAEMINRIGSISSACVSWRLVTTRFRSSFYPEVWWIINGVNSNRVRVNGDGAFIDWRNCLGIWGQIKKELESRYEDELIDQTVAEKIRMMSPMSGGLKMMTYLRTWATFPVVGNMLPEGGAYTKMFLYLKRSKQPEYVKMQRDSGRLKLYDSDYYKLREIVFAMGVAMLADIEDRYRMINESQIWHLEWYEKSKGSWWCMLRRIAELPEITCKISDYLPVLCIYMKKQNLSFESYSNCIKFAPQSKERKTPFFPISKNASRI</sequence>
<evidence type="ECO:0000256" key="21">
    <source>
        <dbReference type="ARBA" id="ARBA00026099"/>
    </source>
</evidence>
<evidence type="ECO:0000256" key="5">
    <source>
        <dbReference type="ARBA" id="ARBA00022484"/>
    </source>
</evidence>
<keyword evidence="12" id="KW-0378">Hydrolase</keyword>
<feature type="domain" description="Mononegavirus-type SAM-dependent 2'-O-MTase" evidence="28">
    <location>
        <begin position="1658"/>
        <end position="1846"/>
    </location>
</feature>
<dbReference type="EC" id="2.7.7.48" evidence="3"/>
<evidence type="ECO:0000259" key="28">
    <source>
        <dbReference type="PROSITE" id="PS51590"/>
    </source>
</evidence>
<keyword evidence="18" id="KW-0511">Multifunctional enzyme</keyword>
<evidence type="ECO:0000256" key="6">
    <source>
        <dbReference type="ARBA" id="ARBA00022603"/>
    </source>
</evidence>
<evidence type="ECO:0000256" key="2">
    <source>
        <dbReference type="ARBA" id="ARBA00004328"/>
    </source>
</evidence>
<evidence type="ECO:0000256" key="13">
    <source>
        <dbReference type="ARBA" id="ARBA00022840"/>
    </source>
</evidence>
<comment type="catalytic activity">
    <reaction evidence="24">
        <text>a 5'-end (5'-triphosphoguanosine)-adenylyl-adenylyl-cytidylyl-adenosine in mRNA + S-adenosyl-L-methionine = a 5'-end (5'-triphosphoguanosine)-(2'-O-methyladenylyl)-adenylyl-cytidylyl-adenosine in mRNA + S-adenosyl-L-homocysteine + H(+)</text>
        <dbReference type="Rhea" id="RHEA:65380"/>
        <dbReference type="Rhea" id="RHEA-COMP:16797"/>
        <dbReference type="Rhea" id="RHEA-COMP:16801"/>
        <dbReference type="ChEBI" id="CHEBI:15378"/>
        <dbReference type="ChEBI" id="CHEBI:57856"/>
        <dbReference type="ChEBI" id="CHEBI:59789"/>
        <dbReference type="ChEBI" id="CHEBI:156482"/>
        <dbReference type="ChEBI" id="CHEBI:156484"/>
    </reaction>
</comment>
<proteinExistence type="predicted"/>
<keyword evidence="30" id="KW-1185">Reference proteome</keyword>
<evidence type="ECO:0000256" key="4">
    <source>
        <dbReference type="ARBA" id="ARBA00012582"/>
    </source>
</evidence>
<evidence type="ECO:0000256" key="17">
    <source>
        <dbReference type="ARBA" id="ARBA00023200"/>
    </source>
</evidence>
<reference evidence="29" key="1">
    <citation type="journal article" date="2021" name="J. Anim. Genet.">
        <title>Illuminating the plant rhabdovirus landscape through metatranscriptomics data.</title>
        <authorList>
            <person name="Bejerman N."/>
            <person name="Dietzgen R.G."/>
            <person name="Debat H."/>
        </authorList>
    </citation>
    <scope>NUCLEOTIDE SEQUENCE</scope>
</reference>
<evidence type="ECO:0000259" key="27">
    <source>
        <dbReference type="PROSITE" id="PS50526"/>
    </source>
</evidence>
<dbReference type="GO" id="GO:0005524">
    <property type="term" value="F:ATP binding"/>
    <property type="evidence" value="ECO:0007669"/>
    <property type="project" value="UniProtKB-KW"/>
</dbReference>
<keyword evidence="7" id="KW-0507">mRNA processing</keyword>
<evidence type="ECO:0000256" key="25">
    <source>
        <dbReference type="ARBA" id="ARBA00047370"/>
    </source>
</evidence>
<evidence type="ECO:0000256" key="16">
    <source>
        <dbReference type="ARBA" id="ARBA00023042"/>
    </source>
</evidence>
<dbReference type="EC" id="2.1.1.375" evidence="21"/>
<protein>
    <recommendedName>
        <fullName evidence="23">Replicase</fullName>
        <ecNumber evidence="21">2.1.1.375</ecNumber>
        <ecNumber evidence="3">2.7.7.48</ecNumber>
        <ecNumber evidence="4">2.7.7.88</ecNumber>
    </recommendedName>
    <alternativeName>
        <fullName evidence="22">Transcriptase</fullName>
    </alternativeName>
</protein>
<dbReference type="KEGG" id="vg:80541011"/>
<evidence type="ECO:0000256" key="10">
    <source>
        <dbReference type="ARBA" id="ARBA00022695"/>
    </source>
</evidence>
<dbReference type="InterPro" id="IPR026890">
    <property type="entry name" value="Mononeg_mRNAcap"/>
</dbReference>
<evidence type="ECO:0000256" key="11">
    <source>
        <dbReference type="ARBA" id="ARBA00022741"/>
    </source>
</evidence>
<dbReference type="NCBIfam" id="TIGR04198">
    <property type="entry name" value="paramyx_RNAcap"/>
    <property type="match status" value="1"/>
</dbReference>
<evidence type="ECO:0000256" key="18">
    <source>
        <dbReference type="ARBA" id="ARBA00023268"/>
    </source>
</evidence>
<dbReference type="InterPro" id="IPR025786">
    <property type="entry name" value="Mononega_L_MeTrfase"/>
</dbReference>
<evidence type="ECO:0000313" key="30">
    <source>
        <dbReference type="Proteomes" id="UP001161608"/>
    </source>
</evidence>
<evidence type="ECO:0000256" key="14">
    <source>
        <dbReference type="ARBA" id="ARBA00022844"/>
    </source>
</evidence>
<dbReference type="PROSITE" id="PS51590">
    <property type="entry name" value="SAM_MT_MNV_L"/>
    <property type="match status" value="1"/>
</dbReference>
<dbReference type="GO" id="GO:0016787">
    <property type="term" value="F:hydrolase activity"/>
    <property type="evidence" value="ECO:0007669"/>
    <property type="project" value="UniProtKB-KW"/>
</dbReference>
<evidence type="ECO:0000256" key="26">
    <source>
        <dbReference type="ARBA" id="ARBA00048548"/>
    </source>
</evidence>
<keyword evidence="8" id="KW-0808">Transferase</keyword>
<dbReference type="GeneID" id="80541011"/>
<evidence type="ECO:0000256" key="1">
    <source>
        <dbReference type="ARBA" id="ARBA00004192"/>
    </source>
</evidence>
<keyword evidence="13" id="KW-0067">ATP-binding</keyword>
<dbReference type="GO" id="GO:0004482">
    <property type="term" value="F:mRNA 5'-cap (guanine-N7-)-methyltransferase activity"/>
    <property type="evidence" value="ECO:0007669"/>
    <property type="project" value="InterPro"/>
</dbReference>
<evidence type="ECO:0000256" key="19">
    <source>
        <dbReference type="ARBA" id="ARBA00024494"/>
    </source>
</evidence>
<keyword evidence="11" id="KW-0547">Nucleotide-binding</keyword>
<dbReference type="EMBL" id="BK014304">
    <property type="protein sequence ID" value="DAF42327.1"/>
    <property type="molecule type" value="Viral_cRNA"/>
</dbReference>
<keyword evidence="5" id="KW-0696">RNA-directed RNA polymerase</keyword>
<dbReference type="Pfam" id="PF00946">
    <property type="entry name" value="Mononeg_RNA_pol"/>
    <property type="match status" value="1"/>
</dbReference>
<keyword evidence="17" id="KW-1035">Host cytoplasm</keyword>
<feature type="domain" description="RdRp catalytic" evidence="27">
    <location>
        <begin position="566"/>
        <end position="751"/>
    </location>
</feature>
<dbReference type="GO" id="GO:0030430">
    <property type="term" value="C:host cell cytoplasm"/>
    <property type="evidence" value="ECO:0007669"/>
    <property type="project" value="UniProtKB-SubCell"/>
</dbReference>
<evidence type="ECO:0000256" key="15">
    <source>
        <dbReference type="ARBA" id="ARBA00022953"/>
    </source>
</evidence>
<evidence type="ECO:0000256" key="9">
    <source>
        <dbReference type="ARBA" id="ARBA00022691"/>
    </source>
</evidence>
<organism evidence="29 30">
    <name type="scientific">Glehnia littoralis virus 1</name>
    <dbReference type="NCBI Taxonomy" id="2793728"/>
    <lineage>
        <taxon>Viruses</taxon>
        <taxon>Riboviria</taxon>
        <taxon>Orthornavirae</taxon>
        <taxon>Negarnaviricota</taxon>
        <taxon>Haploviricotina</taxon>
        <taxon>Monjiviricetes</taxon>
        <taxon>Mononegavirales</taxon>
        <taxon>Rhabdoviridae</taxon>
        <taxon>Betarhabdovirinae</taxon>
        <taxon>Alphacytorhabdovirus</taxon>
        <taxon>Alphacytorhabdovirus glehniae</taxon>
        <taxon>Cytorhabdovirus glehniae</taxon>
    </lineage>
</organism>
<keyword evidence="10" id="KW-0548">Nucleotidyltransferase</keyword>
<evidence type="ECO:0000256" key="20">
    <source>
        <dbReference type="ARBA" id="ARBA00024499"/>
    </source>
</evidence>
<keyword evidence="9" id="KW-0949">S-adenosyl-L-methionine</keyword>
<comment type="catalytic activity">
    <reaction evidence="25">
        <text>a 5'-end (5'-triphosphoguanosine)-adenylyl-adenylyl-cytidylyl-adenosine in mRNA + 2 S-adenosyl-L-methionine = a 5'-end (N(7)-methyl 5'-triphosphoguanosine)-(2'-O-methyladenylyl)-adenylyl-cytidylyl-adenosine in mRNA + 2 S-adenosyl-L-homocysteine + H(+)</text>
        <dbReference type="Rhea" id="RHEA:65376"/>
        <dbReference type="Rhea" id="RHEA-COMP:16797"/>
        <dbReference type="Rhea" id="RHEA-COMP:16798"/>
        <dbReference type="ChEBI" id="CHEBI:15378"/>
        <dbReference type="ChEBI" id="CHEBI:57856"/>
        <dbReference type="ChEBI" id="CHEBI:59789"/>
        <dbReference type="ChEBI" id="CHEBI:156483"/>
        <dbReference type="ChEBI" id="CHEBI:156484"/>
        <dbReference type="EC" id="2.1.1.375"/>
    </reaction>
</comment>
<comment type="catalytic activity">
    <reaction evidence="20">
        <text>a 5'-end (5'-triphosphoguanosine)-(2'-O-methyladenylyl)-adenylyl-cytidylyl-adenosine in mRNA + S-adenosyl-L-methionine = a 5'-end (N(7)-methyl 5'-triphosphoguanosine)-(2'-O-methyladenylyl)-adenylyl-cytidylyl-adenosine in mRNA + S-adenosyl-L-homocysteine</text>
        <dbReference type="Rhea" id="RHEA:65440"/>
        <dbReference type="Rhea" id="RHEA-COMP:16798"/>
        <dbReference type="Rhea" id="RHEA-COMP:16801"/>
        <dbReference type="ChEBI" id="CHEBI:57856"/>
        <dbReference type="ChEBI" id="CHEBI:59789"/>
        <dbReference type="ChEBI" id="CHEBI:156482"/>
        <dbReference type="ChEBI" id="CHEBI:156483"/>
    </reaction>
</comment>